<evidence type="ECO:0000256" key="1">
    <source>
        <dbReference type="ARBA" id="ARBA00004323"/>
    </source>
</evidence>
<evidence type="ECO:0000256" key="8">
    <source>
        <dbReference type="ARBA" id="ARBA00023034"/>
    </source>
</evidence>
<keyword evidence="9" id="KW-0472">Membrane</keyword>
<evidence type="ECO:0000256" key="7">
    <source>
        <dbReference type="ARBA" id="ARBA00022989"/>
    </source>
</evidence>
<protein>
    <recommendedName>
        <fullName evidence="11">Hexosyltransferase</fullName>
        <ecNumber evidence="11">2.4.1.-</ecNumber>
    </recommendedName>
</protein>
<reference evidence="12" key="1">
    <citation type="journal article" date="2020" name="Cell">
        <title>Large-Scale Comparative Analyses of Tick Genomes Elucidate Their Genetic Diversity and Vector Capacities.</title>
        <authorList>
            <consortium name="Tick Genome and Microbiome Consortium (TIGMIC)"/>
            <person name="Jia N."/>
            <person name="Wang J."/>
            <person name="Shi W."/>
            <person name="Du L."/>
            <person name="Sun Y."/>
            <person name="Zhan W."/>
            <person name="Jiang J.F."/>
            <person name="Wang Q."/>
            <person name="Zhang B."/>
            <person name="Ji P."/>
            <person name="Bell-Sakyi L."/>
            <person name="Cui X.M."/>
            <person name="Yuan T.T."/>
            <person name="Jiang B.G."/>
            <person name="Yang W.F."/>
            <person name="Lam T.T."/>
            <person name="Chang Q.C."/>
            <person name="Ding S.J."/>
            <person name="Wang X.J."/>
            <person name="Zhu J.G."/>
            <person name="Ruan X.D."/>
            <person name="Zhao L."/>
            <person name="Wei J.T."/>
            <person name="Ye R.Z."/>
            <person name="Que T.C."/>
            <person name="Du C.H."/>
            <person name="Zhou Y.H."/>
            <person name="Cheng J.X."/>
            <person name="Dai P.F."/>
            <person name="Guo W.B."/>
            <person name="Han X.H."/>
            <person name="Huang E.J."/>
            <person name="Li L.F."/>
            <person name="Wei W."/>
            <person name="Gao Y.C."/>
            <person name="Liu J.Z."/>
            <person name="Shao H.Z."/>
            <person name="Wang X."/>
            <person name="Wang C.C."/>
            <person name="Yang T.C."/>
            <person name="Huo Q.B."/>
            <person name="Li W."/>
            <person name="Chen H.Y."/>
            <person name="Chen S.E."/>
            <person name="Zhou L.G."/>
            <person name="Ni X.B."/>
            <person name="Tian J.H."/>
            <person name="Sheng Y."/>
            <person name="Liu T."/>
            <person name="Pan Y.S."/>
            <person name="Xia L.Y."/>
            <person name="Li J."/>
            <person name="Zhao F."/>
            <person name="Cao W.C."/>
        </authorList>
    </citation>
    <scope>NUCLEOTIDE SEQUENCE</scope>
    <source>
        <strain evidence="12">Rsan-2018</strain>
    </source>
</reference>
<keyword evidence="10" id="KW-0325">Glycoprotein</keyword>
<dbReference type="OMA" id="MLRWANI"/>
<keyword evidence="13" id="KW-1185">Reference proteome</keyword>
<evidence type="ECO:0000256" key="4">
    <source>
        <dbReference type="ARBA" id="ARBA00022679"/>
    </source>
</evidence>
<evidence type="ECO:0000256" key="6">
    <source>
        <dbReference type="ARBA" id="ARBA00022968"/>
    </source>
</evidence>
<keyword evidence="3 11" id="KW-0328">Glycosyltransferase</keyword>
<dbReference type="Pfam" id="PF01762">
    <property type="entry name" value="Galactosyl_T"/>
    <property type="match status" value="1"/>
</dbReference>
<evidence type="ECO:0000256" key="3">
    <source>
        <dbReference type="ARBA" id="ARBA00022676"/>
    </source>
</evidence>
<keyword evidence="5" id="KW-0812">Transmembrane</keyword>
<reference evidence="12" key="2">
    <citation type="submission" date="2021-09" db="EMBL/GenBank/DDBJ databases">
        <authorList>
            <person name="Jia N."/>
            <person name="Wang J."/>
            <person name="Shi W."/>
            <person name="Du L."/>
            <person name="Sun Y."/>
            <person name="Zhan W."/>
            <person name="Jiang J."/>
            <person name="Wang Q."/>
            <person name="Zhang B."/>
            <person name="Ji P."/>
            <person name="Sakyi L.B."/>
            <person name="Cui X."/>
            <person name="Yuan T."/>
            <person name="Jiang B."/>
            <person name="Yang W."/>
            <person name="Lam T.T.-Y."/>
            <person name="Chang Q."/>
            <person name="Ding S."/>
            <person name="Wang X."/>
            <person name="Zhu J."/>
            <person name="Ruan X."/>
            <person name="Zhao L."/>
            <person name="Wei J."/>
            <person name="Que T."/>
            <person name="Du C."/>
            <person name="Cheng J."/>
            <person name="Dai P."/>
            <person name="Han X."/>
            <person name="Huang E."/>
            <person name="Gao Y."/>
            <person name="Liu J."/>
            <person name="Shao H."/>
            <person name="Ye R."/>
            <person name="Li L."/>
            <person name="Wei W."/>
            <person name="Wang X."/>
            <person name="Wang C."/>
            <person name="Huo Q."/>
            <person name="Li W."/>
            <person name="Guo W."/>
            <person name="Chen H."/>
            <person name="Chen S."/>
            <person name="Zhou L."/>
            <person name="Zhou L."/>
            <person name="Ni X."/>
            <person name="Tian J."/>
            <person name="Zhou Y."/>
            <person name="Sheng Y."/>
            <person name="Liu T."/>
            <person name="Pan Y."/>
            <person name="Xia L."/>
            <person name="Li J."/>
            <person name="Zhao F."/>
            <person name="Cao W."/>
        </authorList>
    </citation>
    <scope>NUCLEOTIDE SEQUENCE</scope>
    <source>
        <strain evidence="12">Rsan-2018</strain>
        <tissue evidence="12">Larvae</tissue>
    </source>
</reference>
<keyword evidence="7" id="KW-1133">Transmembrane helix</keyword>
<dbReference type="AlphaFoldDB" id="A0A9D4SUT7"/>
<dbReference type="VEuPathDB" id="VectorBase:RSAN_049881"/>
<proteinExistence type="inferred from homology"/>
<evidence type="ECO:0000256" key="2">
    <source>
        <dbReference type="ARBA" id="ARBA00008661"/>
    </source>
</evidence>
<keyword evidence="8 11" id="KW-0333">Golgi apparatus</keyword>
<evidence type="ECO:0000256" key="9">
    <source>
        <dbReference type="ARBA" id="ARBA00023136"/>
    </source>
</evidence>
<sequence>MERRYNKPNLYLINPQNVCPPTSRVDYLFVVFSAAEYAESRRVIRDTWVKDARRSSGNRVIFIFGKPSSAKLQSALEFESEQYGDVVQEDFRDSYRNLTFKTVAMLRWANIHCPQARFVVKIDDDSLPNLANLYRAMHGQPEDAIYGELKRGYVPERSPNHKWYIPYEEYPRNVVPDFVMGGMYVVGGRVVDLLYRATGQVKPFRMEDMFLTGMCAERAGVTRTHLVGTRIEKLSSPCDYKKSIYGHHVCAREMKELWHALKRIEYKCIRLFFSVHFCRCYSTYTPGVKIGTPVF</sequence>
<dbReference type="OrthoDB" id="5512589at2759"/>
<dbReference type="InterPro" id="IPR002659">
    <property type="entry name" value="Glyco_trans_31"/>
</dbReference>
<evidence type="ECO:0000256" key="11">
    <source>
        <dbReference type="RuleBase" id="RU363063"/>
    </source>
</evidence>
<dbReference type="GO" id="GO:0016758">
    <property type="term" value="F:hexosyltransferase activity"/>
    <property type="evidence" value="ECO:0007669"/>
    <property type="project" value="InterPro"/>
</dbReference>
<accession>A0A9D4SUT7</accession>
<name>A0A9D4SUT7_RHISA</name>
<keyword evidence="6" id="KW-0735">Signal-anchor</keyword>
<dbReference type="FunFam" id="3.90.550.50:FF:000001">
    <property type="entry name" value="Hexosyltransferase"/>
    <property type="match status" value="1"/>
</dbReference>
<organism evidence="12 13">
    <name type="scientific">Rhipicephalus sanguineus</name>
    <name type="common">Brown dog tick</name>
    <name type="synonym">Ixodes sanguineus</name>
    <dbReference type="NCBI Taxonomy" id="34632"/>
    <lineage>
        <taxon>Eukaryota</taxon>
        <taxon>Metazoa</taxon>
        <taxon>Ecdysozoa</taxon>
        <taxon>Arthropoda</taxon>
        <taxon>Chelicerata</taxon>
        <taxon>Arachnida</taxon>
        <taxon>Acari</taxon>
        <taxon>Parasitiformes</taxon>
        <taxon>Ixodida</taxon>
        <taxon>Ixodoidea</taxon>
        <taxon>Ixodidae</taxon>
        <taxon>Rhipicephalinae</taxon>
        <taxon>Rhipicephalus</taxon>
        <taxon>Rhipicephalus</taxon>
    </lineage>
</organism>
<dbReference type="GO" id="GO:0006493">
    <property type="term" value="P:protein O-linked glycosylation"/>
    <property type="evidence" value="ECO:0007669"/>
    <property type="project" value="TreeGrafter"/>
</dbReference>
<evidence type="ECO:0000256" key="5">
    <source>
        <dbReference type="ARBA" id="ARBA00022692"/>
    </source>
</evidence>
<evidence type="ECO:0000313" key="13">
    <source>
        <dbReference type="Proteomes" id="UP000821837"/>
    </source>
</evidence>
<comment type="subcellular location">
    <subcellularLocation>
        <location evidence="1 11">Golgi apparatus membrane</location>
        <topology evidence="1 11">Single-pass type II membrane protein</topology>
    </subcellularLocation>
</comment>
<dbReference type="PANTHER" id="PTHR11214:SF334">
    <property type="entry name" value="HEXOSYLTRANSFERASE"/>
    <property type="match status" value="1"/>
</dbReference>
<comment type="caution">
    <text evidence="12">The sequence shown here is derived from an EMBL/GenBank/DDBJ whole genome shotgun (WGS) entry which is preliminary data.</text>
</comment>
<dbReference type="Gene3D" id="3.90.550.50">
    <property type="match status" value="1"/>
</dbReference>
<dbReference type="EMBL" id="JABSTV010001251">
    <property type="protein sequence ID" value="KAH7951638.1"/>
    <property type="molecule type" value="Genomic_DNA"/>
</dbReference>
<dbReference type="Proteomes" id="UP000821837">
    <property type="component" value="Chromosome 5"/>
</dbReference>
<evidence type="ECO:0000256" key="10">
    <source>
        <dbReference type="ARBA" id="ARBA00023180"/>
    </source>
</evidence>
<dbReference type="EC" id="2.4.1.-" evidence="11"/>
<comment type="similarity">
    <text evidence="2 11">Belongs to the glycosyltransferase 31 family.</text>
</comment>
<gene>
    <name evidence="12" type="ORF">HPB52_010946</name>
</gene>
<keyword evidence="4" id="KW-0808">Transferase</keyword>
<dbReference type="PANTHER" id="PTHR11214">
    <property type="entry name" value="BETA-1,3-N-ACETYLGLUCOSAMINYLTRANSFERASE"/>
    <property type="match status" value="1"/>
</dbReference>
<evidence type="ECO:0000313" key="12">
    <source>
        <dbReference type="EMBL" id="KAH7951638.1"/>
    </source>
</evidence>
<dbReference type="GO" id="GO:0000139">
    <property type="term" value="C:Golgi membrane"/>
    <property type="evidence" value="ECO:0007669"/>
    <property type="project" value="UniProtKB-SubCell"/>
</dbReference>